<evidence type="ECO:0008006" key="4">
    <source>
        <dbReference type="Google" id="ProtNLM"/>
    </source>
</evidence>
<keyword evidence="1" id="KW-0732">Signal</keyword>
<gene>
    <name evidence="2" type="ORF">SAMN05421504_107333</name>
</gene>
<name>A0A1H3NJY9_9PSEU</name>
<sequence>MCKAQWVMGVLTAGAVSAGGVAMASPAWAANTASPLGCGLYAKRTEIFGSTLRGYGDRSGCGDNDKVNYLWVRVMKHVAFFPDIAVAVANTTLVSNADLAALGQCAGHGLYYTMTSDSRGNAVESDRSEFC</sequence>
<protein>
    <recommendedName>
        <fullName evidence="4">Secreted protein</fullName>
    </recommendedName>
</protein>
<evidence type="ECO:0000256" key="1">
    <source>
        <dbReference type="SAM" id="SignalP"/>
    </source>
</evidence>
<keyword evidence="3" id="KW-1185">Reference proteome</keyword>
<evidence type="ECO:0000313" key="2">
    <source>
        <dbReference type="EMBL" id="SDY89063.1"/>
    </source>
</evidence>
<evidence type="ECO:0000313" key="3">
    <source>
        <dbReference type="Proteomes" id="UP000199515"/>
    </source>
</evidence>
<dbReference type="AlphaFoldDB" id="A0A1H3NJY9"/>
<dbReference type="Proteomes" id="UP000199515">
    <property type="component" value="Unassembled WGS sequence"/>
</dbReference>
<organism evidence="2 3">
    <name type="scientific">Amycolatopsis xylanica</name>
    <dbReference type="NCBI Taxonomy" id="589385"/>
    <lineage>
        <taxon>Bacteria</taxon>
        <taxon>Bacillati</taxon>
        <taxon>Actinomycetota</taxon>
        <taxon>Actinomycetes</taxon>
        <taxon>Pseudonocardiales</taxon>
        <taxon>Pseudonocardiaceae</taxon>
        <taxon>Amycolatopsis</taxon>
    </lineage>
</organism>
<feature type="signal peptide" evidence="1">
    <location>
        <begin position="1"/>
        <end position="29"/>
    </location>
</feature>
<dbReference type="STRING" id="589385.SAMN05421504_107333"/>
<reference evidence="2 3" key="1">
    <citation type="submission" date="2016-10" db="EMBL/GenBank/DDBJ databases">
        <authorList>
            <person name="de Groot N.N."/>
        </authorList>
    </citation>
    <scope>NUCLEOTIDE SEQUENCE [LARGE SCALE GENOMIC DNA]</scope>
    <source>
        <strain evidence="2 3">CPCC 202699</strain>
    </source>
</reference>
<proteinExistence type="predicted"/>
<dbReference type="EMBL" id="FNON01000007">
    <property type="protein sequence ID" value="SDY89063.1"/>
    <property type="molecule type" value="Genomic_DNA"/>
</dbReference>
<feature type="chain" id="PRO_5011490558" description="Secreted protein" evidence="1">
    <location>
        <begin position="30"/>
        <end position="131"/>
    </location>
</feature>
<accession>A0A1H3NJY9</accession>